<dbReference type="PROSITE" id="PS50991">
    <property type="entry name" value="PYR_CT"/>
    <property type="match status" value="1"/>
</dbReference>
<comment type="caution">
    <text evidence="5">The sequence shown here is derived from an EMBL/GenBank/DDBJ whole genome shotgun (WGS) entry which is preliminary data.</text>
</comment>
<dbReference type="InterPro" id="IPR000891">
    <property type="entry name" value="PYR_CT"/>
</dbReference>
<evidence type="ECO:0000313" key="6">
    <source>
        <dbReference type="Proteomes" id="UP001524642"/>
    </source>
</evidence>
<keyword evidence="6" id="KW-1185">Reference proteome</keyword>
<dbReference type="Gene3D" id="3.20.20.70">
    <property type="entry name" value="Aldolase class I"/>
    <property type="match status" value="1"/>
</dbReference>
<keyword evidence="3 5" id="KW-0456">Lyase</keyword>
<name>A0ABT1X9T9_9PROT</name>
<dbReference type="PANTHER" id="PTHR42738:SF7">
    <property type="entry name" value="HYDROXYMETHYLGLUTARYL-COA LYASE"/>
    <property type="match status" value="1"/>
</dbReference>
<dbReference type="SUPFAM" id="SSF51569">
    <property type="entry name" value="Aldolase"/>
    <property type="match status" value="1"/>
</dbReference>
<dbReference type="NCBIfam" id="NF004283">
    <property type="entry name" value="PRK05692.1"/>
    <property type="match status" value="1"/>
</dbReference>
<accession>A0ABT1X9T9</accession>
<evidence type="ECO:0000259" key="4">
    <source>
        <dbReference type="PROSITE" id="PS50991"/>
    </source>
</evidence>
<dbReference type="PANTHER" id="PTHR42738">
    <property type="entry name" value="HYDROXYMETHYLGLUTARYL-COA LYASE"/>
    <property type="match status" value="1"/>
</dbReference>
<gene>
    <name evidence="5" type="ORF">NRP21_17725</name>
</gene>
<organism evidence="5 6">
    <name type="scientific">Roseomonas populi</name>
    <dbReference type="NCBI Taxonomy" id="3121582"/>
    <lineage>
        <taxon>Bacteria</taxon>
        <taxon>Pseudomonadati</taxon>
        <taxon>Pseudomonadota</taxon>
        <taxon>Alphaproteobacteria</taxon>
        <taxon>Acetobacterales</taxon>
        <taxon>Roseomonadaceae</taxon>
        <taxon>Roseomonas</taxon>
    </lineage>
</organism>
<dbReference type="GO" id="GO:0016829">
    <property type="term" value="F:lyase activity"/>
    <property type="evidence" value="ECO:0007669"/>
    <property type="project" value="UniProtKB-KW"/>
</dbReference>
<dbReference type="InterPro" id="IPR043594">
    <property type="entry name" value="HMGL"/>
</dbReference>
<evidence type="ECO:0000256" key="2">
    <source>
        <dbReference type="ARBA" id="ARBA00022723"/>
    </source>
</evidence>
<dbReference type="Proteomes" id="UP001524642">
    <property type="component" value="Unassembled WGS sequence"/>
</dbReference>
<evidence type="ECO:0000256" key="1">
    <source>
        <dbReference type="ARBA" id="ARBA00009405"/>
    </source>
</evidence>
<dbReference type="CDD" id="cd07938">
    <property type="entry name" value="DRE_TIM_HMGL"/>
    <property type="match status" value="1"/>
</dbReference>
<dbReference type="RefSeq" id="WP_257717563.1">
    <property type="nucleotide sequence ID" value="NZ_JANJOU010000017.1"/>
</dbReference>
<evidence type="ECO:0000256" key="3">
    <source>
        <dbReference type="ARBA" id="ARBA00023239"/>
    </source>
</evidence>
<dbReference type="Pfam" id="PF00682">
    <property type="entry name" value="HMGL-like"/>
    <property type="match status" value="1"/>
</dbReference>
<dbReference type="InterPro" id="IPR013785">
    <property type="entry name" value="Aldolase_TIM"/>
</dbReference>
<protein>
    <submittedName>
        <fullName evidence="5">Hydroxymethylglutaryl-CoA lyase</fullName>
    </submittedName>
</protein>
<proteinExistence type="inferred from homology"/>
<keyword evidence="2" id="KW-0479">Metal-binding</keyword>
<reference evidence="5 6" key="1">
    <citation type="submission" date="2022-06" db="EMBL/GenBank/DDBJ databases">
        <title>Roseomonas CN29.</title>
        <authorList>
            <person name="Cheng Y."/>
            <person name="He X."/>
        </authorList>
    </citation>
    <scope>NUCLEOTIDE SEQUENCE [LARGE SCALE GENOMIC DNA]</scope>
    <source>
        <strain evidence="5 6">CN29</strain>
    </source>
</reference>
<dbReference type="EMBL" id="JANJOU010000017">
    <property type="protein sequence ID" value="MCR0983897.1"/>
    <property type="molecule type" value="Genomic_DNA"/>
</dbReference>
<feature type="domain" description="Pyruvate carboxyltransferase" evidence="4">
    <location>
        <begin position="8"/>
        <end position="287"/>
    </location>
</feature>
<evidence type="ECO:0000313" key="5">
    <source>
        <dbReference type="EMBL" id="MCR0983897.1"/>
    </source>
</evidence>
<sequence length="323" mass="33853">MNDLPRRVSINEEGPREGFQIEPGPIPTADKIALIDALAATGLKHIQVASFVSPKLVPGWADAEQAVAGFTPRPGVDYTALWFNAAGLERALAFEDRLHLTGSISLSASEAFSRKNLNRDRAGQIEAMRKQTAAHLAAGIPVTRIGVMASFGCNFSGVVTPAQVFTAIEDGMGIAAEAGTTITRLSLADTMGWANPAHVERLVGEVRARWPEPEITLHLHDTRGLAVANAHAGLRMGVVSFDATVGGLGGCPFAAHKGAPGNIASEELALLCEELGIETGVDLDALIEAGHLAERIVGHSLPSALLRGGSLRAFRERTAGVAA</sequence>
<comment type="similarity">
    <text evidence="1">Belongs to the HMG-CoA lyase family.</text>
</comment>